<keyword evidence="5" id="KW-0175">Coiled coil</keyword>
<comment type="subcellular location">
    <subcellularLocation>
        <location evidence="1">Membrane</location>
        <topology evidence="1">Single-pass membrane protein</topology>
    </subcellularLocation>
</comment>
<accession>A0A8J5EX83</accession>
<dbReference type="GO" id="GO:0080115">
    <property type="term" value="F:myosin XI tail binding"/>
    <property type="evidence" value="ECO:0007669"/>
    <property type="project" value="UniProtKB-ARBA"/>
</dbReference>
<gene>
    <name evidence="8" type="ORF">ZIOFF_065358</name>
</gene>
<dbReference type="Proteomes" id="UP000734854">
    <property type="component" value="Unassembled WGS sequence"/>
</dbReference>
<feature type="domain" description="GTD-binding" evidence="7">
    <location>
        <begin position="751"/>
        <end position="849"/>
    </location>
</feature>
<protein>
    <recommendedName>
        <fullName evidence="7">GTD-binding domain-containing protein</fullName>
    </recommendedName>
</protein>
<feature type="transmembrane region" description="Helical" evidence="6">
    <location>
        <begin position="12"/>
        <end position="38"/>
    </location>
</feature>
<evidence type="ECO:0000256" key="4">
    <source>
        <dbReference type="ARBA" id="ARBA00023136"/>
    </source>
</evidence>
<feature type="coiled-coil region" evidence="5">
    <location>
        <begin position="1029"/>
        <end position="1063"/>
    </location>
</feature>
<evidence type="ECO:0000256" key="6">
    <source>
        <dbReference type="SAM" id="Phobius"/>
    </source>
</evidence>
<feature type="coiled-coil region" evidence="5">
    <location>
        <begin position="757"/>
        <end position="851"/>
    </location>
</feature>
<evidence type="ECO:0000256" key="2">
    <source>
        <dbReference type="ARBA" id="ARBA00022692"/>
    </source>
</evidence>
<comment type="caution">
    <text evidence="8">The sequence shown here is derived from an EMBL/GenBank/DDBJ whole genome shotgun (WGS) entry which is preliminary data.</text>
</comment>
<evidence type="ECO:0000256" key="3">
    <source>
        <dbReference type="ARBA" id="ARBA00022989"/>
    </source>
</evidence>
<dbReference type="GO" id="GO:0016020">
    <property type="term" value="C:membrane"/>
    <property type="evidence" value="ECO:0007669"/>
    <property type="project" value="UniProtKB-SubCell"/>
</dbReference>
<dbReference type="PANTHER" id="PTHR31448">
    <property type="entry name" value="MYOSIN-BINDING PROTEIN 2"/>
    <property type="match status" value="1"/>
</dbReference>
<organism evidence="8 9">
    <name type="scientific">Zingiber officinale</name>
    <name type="common">Ginger</name>
    <name type="synonym">Amomum zingiber</name>
    <dbReference type="NCBI Taxonomy" id="94328"/>
    <lineage>
        <taxon>Eukaryota</taxon>
        <taxon>Viridiplantae</taxon>
        <taxon>Streptophyta</taxon>
        <taxon>Embryophyta</taxon>
        <taxon>Tracheophyta</taxon>
        <taxon>Spermatophyta</taxon>
        <taxon>Magnoliopsida</taxon>
        <taxon>Liliopsida</taxon>
        <taxon>Zingiberales</taxon>
        <taxon>Zingiberaceae</taxon>
        <taxon>Zingiber</taxon>
    </lineage>
</organism>
<sequence>MVGPTWAIRGCLFFPLFFFFALFPFRLLFLFAAVSLFLSRSSSDPPENSLSVPSMSFSADSSRLCCHLLRKVPIMEGRSVVGGESLTAASLRLLLLVKMASKAPVSSIRGFSNALSSAVLEWILMFLLFIDALLSYLVTKFSRLCMLQTPCLFCSRLDHIFGNEKPGFYLDLICKDHRIEISPLSFCSVHGNLADMCKSCLLSASTERKSTPETNRQFIGRHKGHSHDHDEDAEDDNFIVFHGDELANIPYLKRGHKLHAIGMEEDKPVQAHVPDVDIPSLSSTRKDFVKVEGGQRKGKEKLLVSPTNFHVKNQGVDRFSHVGYSEVKISSDSDSEAPVTLDEGNSLAYGDDNTQDDLVSDIVALDNANITKNSSAGVLEDINQEKVIHPAVNISEDDVLEKLIHFAPLPNEPCASFPEKQINVAEFYNAPSSSSNAQHCLIDTNSSKVEVKSIPVQYEFVSHDSRDGQVENSDIELLDASCISFLDDKKDTCATHINLKISNDTNEHGQSMSTTIDLNGTHEHTVDITGKSSSSVSSQVIMNKDSSIIEEDLIGDSGESMNKHMDLNNANKHALGTSGCLPSKIQEDLINGSDQSMSPHMDLNDAYKLAIDTDGSMPSPQFTEVMMREDSFKVQEDLISELGQSMSTSMDLNDAYKLATKRSLSSPRFTEVIMGKDSSRVQEDLKLLISQISAAQGIESPWNEMTPSPRSFTQGDESVLQNITKTLSLERNGSGLESLEGSIVSEVEGEGAVERLKRQIELDRKSISLLFKELEEERNASAIAANQVMTMMTRLQEEKASMQMEAVQYQRMMEEQAEYDLAALQKCNELLAQREKEIKDLQYEVESCRKHYADEISADKTVEFCGNFLDKEIAFCDKTGEAKISRFTELGNYKDHLSFFEEEATYISNCLKKLEKKLYLFSNNGIYDDVSDFNLNSNIDDPNEVSGKTSVNVDGEEYFERNAMSESGVGTYSQYSIDDLKDGPLGNIENFVLEEKVSRRRLHPVEQNNSDRSDIDKQHLLKAGDFHELASFENEVSSLSRRLEALEVDRNFLEHAINSLKAGDHGVQFIQEIARDLQELRSIGITRRNHV</sequence>
<keyword evidence="2 6" id="KW-0812">Transmembrane</keyword>
<dbReference type="EMBL" id="JACMSC010000018">
    <property type="protein sequence ID" value="KAG6476122.1"/>
    <property type="molecule type" value="Genomic_DNA"/>
</dbReference>
<proteinExistence type="predicted"/>
<name>A0A8J5EX83_ZINOF</name>
<keyword evidence="4 6" id="KW-0472">Membrane</keyword>
<keyword evidence="3 6" id="KW-1133">Transmembrane helix</keyword>
<evidence type="ECO:0000259" key="7">
    <source>
        <dbReference type="PROSITE" id="PS51775"/>
    </source>
</evidence>
<reference evidence="8 9" key="1">
    <citation type="submission" date="2020-08" db="EMBL/GenBank/DDBJ databases">
        <title>Plant Genome Project.</title>
        <authorList>
            <person name="Zhang R.-G."/>
        </authorList>
    </citation>
    <scope>NUCLEOTIDE SEQUENCE [LARGE SCALE GENOMIC DNA]</scope>
    <source>
        <tissue evidence="8">Rhizome</tissue>
    </source>
</reference>
<evidence type="ECO:0000256" key="5">
    <source>
        <dbReference type="SAM" id="Coils"/>
    </source>
</evidence>
<evidence type="ECO:0000256" key="1">
    <source>
        <dbReference type="ARBA" id="ARBA00004167"/>
    </source>
</evidence>
<evidence type="ECO:0000313" key="8">
    <source>
        <dbReference type="EMBL" id="KAG6476122.1"/>
    </source>
</evidence>
<keyword evidence="9" id="KW-1185">Reference proteome</keyword>
<dbReference type="PANTHER" id="PTHR31448:SF32">
    <property type="entry name" value="MYOSIN-BINDING PROTEIN 1"/>
    <property type="match status" value="1"/>
</dbReference>
<dbReference type="AlphaFoldDB" id="A0A8J5EX83"/>
<evidence type="ECO:0000313" key="9">
    <source>
        <dbReference type="Proteomes" id="UP000734854"/>
    </source>
</evidence>
<dbReference type="PROSITE" id="PS51775">
    <property type="entry name" value="GTD_BINDING"/>
    <property type="match status" value="1"/>
</dbReference>
<dbReference type="InterPro" id="IPR039306">
    <property type="entry name" value="MYOB"/>
</dbReference>
<dbReference type="InterPro" id="IPR007656">
    <property type="entry name" value="GTD-bd"/>
</dbReference>
<dbReference type="Pfam" id="PF04576">
    <property type="entry name" value="Zein-binding"/>
    <property type="match status" value="1"/>
</dbReference>